<dbReference type="RefSeq" id="WP_285436440.1">
    <property type="nucleotide sequence ID" value="NZ_JASJUS010000037.1"/>
</dbReference>
<keyword evidence="2" id="KW-1185">Reference proteome</keyword>
<proteinExistence type="predicted"/>
<gene>
    <name evidence="1" type="ORF">QNN03_30705</name>
</gene>
<name>A0ABT7JAQ1_9ACTN</name>
<protein>
    <submittedName>
        <fullName evidence="1">Uncharacterized protein</fullName>
    </submittedName>
</protein>
<comment type="caution">
    <text evidence="1">The sequence shown here is derived from an EMBL/GenBank/DDBJ whole genome shotgun (WGS) entry which is preliminary data.</text>
</comment>
<dbReference type="Proteomes" id="UP001241926">
    <property type="component" value="Unassembled WGS sequence"/>
</dbReference>
<sequence>MTGDVQDLLCWRGPVSVNVFVVGAGNAPLPREAFRLVGMVPDAVLAFPLLGQPERVERLGLVSYDIDFNDRSVDLREYTGAVLRRLCEGARAVAWAAFEGSFHYDRLLAGSVAHQVYGYCVSGGDAVVEWDSERLRSKAWRRGVGEARGALDELLGGGETGR</sequence>
<accession>A0ABT7JAQ1</accession>
<reference evidence="1 2" key="1">
    <citation type="submission" date="2023-05" db="EMBL/GenBank/DDBJ databases">
        <title>Streptomyces fuscus sp. nov., a brown-black pigment producing actinomyces isolated from dry sand of Sea duck farm.</title>
        <authorList>
            <person name="Xie J."/>
            <person name="Shen N."/>
        </authorList>
    </citation>
    <scope>NUCLEOTIDE SEQUENCE [LARGE SCALE GENOMIC DNA]</scope>
    <source>
        <strain evidence="1 2">GXMU-J15</strain>
    </source>
</reference>
<organism evidence="1 2">
    <name type="scientific">Streptomyces fuscus</name>
    <dbReference type="NCBI Taxonomy" id="3048495"/>
    <lineage>
        <taxon>Bacteria</taxon>
        <taxon>Bacillati</taxon>
        <taxon>Actinomycetota</taxon>
        <taxon>Actinomycetes</taxon>
        <taxon>Kitasatosporales</taxon>
        <taxon>Streptomycetaceae</taxon>
        <taxon>Streptomyces</taxon>
    </lineage>
</organism>
<evidence type="ECO:0000313" key="1">
    <source>
        <dbReference type="EMBL" id="MDL2080822.1"/>
    </source>
</evidence>
<evidence type="ECO:0000313" key="2">
    <source>
        <dbReference type="Proteomes" id="UP001241926"/>
    </source>
</evidence>
<dbReference type="EMBL" id="JASJUS010000037">
    <property type="protein sequence ID" value="MDL2080822.1"/>
    <property type="molecule type" value="Genomic_DNA"/>
</dbReference>